<proteinExistence type="predicted"/>
<evidence type="ECO:0000313" key="3">
    <source>
        <dbReference type="RefSeq" id="XP_027124019.1"/>
    </source>
</evidence>
<dbReference type="RefSeq" id="XP_027124019.1">
    <property type="nucleotide sequence ID" value="XM_027268218.2"/>
</dbReference>
<feature type="region of interest" description="Disordered" evidence="1">
    <location>
        <begin position="204"/>
        <end position="251"/>
    </location>
</feature>
<name>A0A6P6X9P0_COFAR</name>
<feature type="compositionally biased region" description="Basic and acidic residues" evidence="1">
    <location>
        <begin position="70"/>
        <end position="80"/>
    </location>
</feature>
<protein>
    <submittedName>
        <fullName evidence="3">Uncharacterized protein</fullName>
    </submittedName>
</protein>
<keyword evidence="2" id="KW-1185">Reference proteome</keyword>
<dbReference type="AlphaFoldDB" id="A0A6P6X9P0"/>
<organism evidence="2 3">
    <name type="scientific">Coffea arabica</name>
    <name type="common">Arabian coffee</name>
    <dbReference type="NCBI Taxonomy" id="13443"/>
    <lineage>
        <taxon>Eukaryota</taxon>
        <taxon>Viridiplantae</taxon>
        <taxon>Streptophyta</taxon>
        <taxon>Embryophyta</taxon>
        <taxon>Tracheophyta</taxon>
        <taxon>Spermatophyta</taxon>
        <taxon>Magnoliopsida</taxon>
        <taxon>eudicotyledons</taxon>
        <taxon>Gunneridae</taxon>
        <taxon>Pentapetalae</taxon>
        <taxon>asterids</taxon>
        <taxon>lamiids</taxon>
        <taxon>Gentianales</taxon>
        <taxon>Rubiaceae</taxon>
        <taxon>Ixoroideae</taxon>
        <taxon>Gardenieae complex</taxon>
        <taxon>Bertiereae - Coffeeae clade</taxon>
        <taxon>Coffeeae</taxon>
        <taxon>Coffea</taxon>
    </lineage>
</organism>
<evidence type="ECO:0000313" key="2">
    <source>
        <dbReference type="Proteomes" id="UP001652660"/>
    </source>
</evidence>
<feature type="region of interest" description="Disordered" evidence="1">
    <location>
        <begin position="33"/>
        <end position="183"/>
    </location>
</feature>
<accession>A0A6P6X9P0</accession>
<sequence length="282" mass="31409">MGCGASTLGDNGAVTPVKARPLFLHRFEEFKKRRHSQAFKGTTPSKKELLLADKEEDQSGSTKQDLCNKTGKDSFLHDETGSCVTSEGSKGGSPDRLTKEDSEKEDAGKKDVCSEEDISREKGNLEENEGRSIEPLAKDEAKVERVMDGDVKKVEEVEDHEDDDHDDDDDVDDDGRMIRNHEDDLFFPGSPSFRVYFVDKTKDNKDEGVDDHLTDVAPTDDDSVPSKQLPVAEESKKGKKRRSFKKVLPTGKQAKNMFNVRACMSSNSHHDRTHLLPAKAQA</sequence>
<reference evidence="3" key="2">
    <citation type="submission" date="2025-08" db="UniProtKB">
        <authorList>
            <consortium name="RefSeq"/>
        </authorList>
    </citation>
    <scope>IDENTIFICATION</scope>
    <source>
        <tissue evidence="3">Leaves</tissue>
    </source>
</reference>
<evidence type="ECO:0000256" key="1">
    <source>
        <dbReference type="SAM" id="MobiDB-lite"/>
    </source>
</evidence>
<reference evidence="2" key="1">
    <citation type="journal article" date="2025" name="Foods">
        <title>Unveiling the Microbial Signatures of Arabica Coffee Cherries: Insights into Ripeness Specific Diversity, Functional Traits, and Implications for Quality and Safety.</title>
        <authorList>
            <consortium name="RefSeq"/>
            <person name="Tenea G.N."/>
            <person name="Cifuentes V."/>
            <person name="Reyes P."/>
            <person name="Cevallos-Vallejos M."/>
        </authorList>
    </citation>
    <scope>NUCLEOTIDE SEQUENCE [LARGE SCALE GENOMIC DNA]</scope>
</reference>
<feature type="compositionally biased region" description="Basic and acidic residues" evidence="1">
    <location>
        <begin position="174"/>
        <end position="183"/>
    </location>
</feature>
<dbReference type="OrthoDB" id="1227059at2759"/>
<feature type="compositionally biased region" description="Basic and acidic residues" evidence="1">
    <location>
        <begin position="96"/>
        <end position="155"/>
    </location>
</feature>
<feature type="compositionally biased region" description="Basic and acidic residues" evidence="1">
    <location>
        <begin position="204"/>
        <end position="214"/>
    </location>
</feature>
<feature type="compositionally biased region" description="Acidic residues" evidence="1">
    <location>
        <begin position="156"/>
        <end position="173"/>
    </location>
</feature>
<dbReference type="Proteomes" id="UP001652660">
    <property type="component" value="Chromosome 4e"/>
</dbReference>
<dbReference type="GeneID" id="113740683"/>
<gene>
    <name evidence="3" type="primary">LOC113740683</name>
</gene>